<dbReference type="Pfam" id="PF00067">
    <property type="entry name" value="p450"/>
    <property type="match status" value="1"/>
</dbReference>
<reference evidence="2 3" key="1">
    <citation type="journal article" date="2016" name="Mol. Biol. Evol.">
        <title>Comparative Genomics of Early-Diverging Mushroom-Forming Fungi Provides Insights into the Origins of Lignocellulose Decay Capabilities.</title>
        <authorList>
            <person name="Nagy L.G."/>
            <person name="Riley R."/>
            <person name="Tritt A."/>
            <person name="Adam C."/>
            <person name="Daum C."/>
            <person name="Floudas D."/>
            <person name="Sun H."/>
            <person name="Yadav J.S."/>
            <person name="Pangilinan J."/>
            <person name="Larsson K.H."/>
            <person name="Matsuura K."/>
            <person name="Barry K."/>
            <person name="Labutti K."/>
            <person name="Kuo R."/>
            <person name="Ohm R.A."/>
            <person name="Bhattacharya S.S."/>
            <person name="Shirouzu T."/>
            <person name="Yoshinaga Y."/>
            <person name="Martin F.M."/>
            <person name="Grigoriev I.V."/>
            <person name="Hibbett D.S."/>
        </authorList>
    </citation>
    <scope>NUCLEOTIDE SEQUENCE [LARGE SCALE GENOMIC DNA]</scope>
    <source>
        <strain evidence="2 3">93-53</strain>
    </source>
</reference>
<evidence type="ECO:0000313" key="3">
    <source>
        <dbReference type="Proteomes" id="UP000076871"/>
    </source>
</evidence>
<dbReference type="SUPFAM" id="SSF48264">
    <property type="entry name" value="Cytochrome P450"/>
    <property type="match status" value="1"/>
</dbReference>
<feature type="transmembrane region" description="Helical" evidence="1">
    <location>
        <begin position="12"/>
        <end position="33"/>
    </location>
</feature>
<keyword evidence="1" id="KW-0472">Membrane</keyword>
<dbReference type="GeneID" id="63820739"/>
<dbReference type="OrthoDB" id="10029320at2759"/>
<feature type="non-terminal residue" evidence="2">
    <location>
        <position position="1"/>
    </location>
</feature>
<dbReference type="InterPro" id="IPR036396">
    <property type="entry name" value="Cyt_P450_sf"/>
</dbReference>
<proteinExistence type="predicted"/>
<sequence>SMLTANMHLYASYASSFLFALLCVLISTCIRHLRRTMQARRLTTYEDIRALLDPPLSLTEQLCSRAIPNARLKRAFQIYSTFVRGDIAAHSSFTRDAARFISARNIPWARFADVANDAVALYLPRSADTIMFDTFISRVTIHVVLVGILGADSEHVGIDPLDVDVVTSGINDLWVKSKASAPLPPNLLEDVNSRLRRWLPALANPLEFVIPAYETIWRVVATAVALNHDNEETRNSFLLFLQEPDADQFRRFTGESASVEATIQEVLRLYPPTRRISRAVTIYPFPFLPYLISKYLSREIIVAADIEALQRSAVWGHLAMQYDPLRHHPQRCNDAQRQTLLAFGAGKLTCVAKNWAPQAAALIVAAVFDRVGVDKAFKIEAGREILGGREGWEGWIVKRID</sequence>
<keyword evidence="3" id="KW-1185">Reference proteome</keyword>
<organism evidence="2 3">
    <name type="scientific">Laetiporus sulphureus 93-53</name>
    <dbReference type="NCBI Taxonomy" id="1314785"/>
    <lineage>
        <taxon>Eukaryota</taxon>
        <taxon>Fungi</taxon>
        <taxon>Dikarya</taxon>
        <taxon>Basidiomycota</taxon>
        <taxon>Agaricomycotina</taxon>
        <taxon>Agaricomycetes</taxon>
        <taxon>Polyporales</taxon>
        <taxon>Laetiporus</taxon>
    </lineage>
</organism>
<dbReference type="GO" id="GO:0020037">
    <property type="term" value="F:heme binding"/>
    <property type="evidence" value="ECO:0007669"/>
    <property type="project" value="InterPro"/>
</dbReference>
<dbReference type="RefSeq" id="XP_040768894.1">
    <property type="nucleotide sequence ID" value="XM_040903709.1"/>
</dbReference>
<dbReference type="Gene3D" id="1.10.630.10">
    <property type="entry name" value="Cytochrome P450"/>
    <property type="match status" value="1"/>
</dbReference>
<dbReference type="Proteomes" id="UP000076871">
    <property type="component" value="Unassembled WGS sequence"/>
</dbReference>
<dbReference type="EMBL" id="KV427607">
    <property type="protein sequence ID" value="KZT11154.1"/>
    <property type="molecule type" value="Genomic_DNA"/>
</dbReference>
<dbReference type="AlphaFoldDB" id="A0A165H2G8"/>
<keyword evidence="1" id="KW-1133">Transmembrane helix</keyword>
<protein>
    <recommendedName>
        <fullName evidence="4">Cytochrome P450</fullName>
    </recommendedName>
</protein>
<dbReference type="InterPro" id="IPR001128">
    <property type="entry name" value="Cyt_P450"/>
</dbReference>
<dbReference type="GO" id="GO:0016705">
    <property type="term" value="F:oxidoreductase activity, acting on paired donors, with incorporation or reduction of molecular oxygen"/>
    <property type="evidence" value="ECO:0007669"/>
    <property type="project" value="InterPro"/>
</dbReference>
<evidence type="ECO:0000313" key="2">
    <source>
        <dbReference type="EMBL" id="KZT11154.1"/>
    </source>
</evidence>
<keyword evidence="1" id="KW-0812">Transmembrane</keyword>
<accession>A0A165H2G8</accession>
<dbReference type="InParanoid" id="A0A165H2G8"/>
<name>A0A165H2G8_9APHY</name>
<evidence type="ECO:0000256" key="1">
    <source>
        <dbReference type="SAM" id="Phobius"/>
    </source>
</evidence>
<evidence type="ECO:0008006" key="4">
    <source>
        <dbReference type="Google" id="ProtNLM"/>
    </source>
</evidence>
<dbReference type="GO" id="GO:0005506">
    <property type="term" value="F:iron ion binding"/>
    <property type="evidence" value="ECO:0007669"/>
    <property type="project" value="InterPro"/>
</dbReference>
<dbReference type="GO" id="GO:0004497">
    <property type="term" value="F:monooxygenase activity"/>
    <property type="evidence" value="ECO:0007669"/>
    <property type="project" value="InterPro"/>
</dbReference>
<gene>
    <name evidence="2" type="ORF">LAESUDRAFT_642033</name>
</gene>
<dbReference type="STRING" id="1314785.A0A165H2G8"/>